<evidence type="ECO:0000313" key="4">
    <source>
        <dbReference type="Proteomes" id="UP001301140"/>
    </source>
</evidence>
<dbReference type="AlphaFoldDB" id="A0AAP4D787"/>
<dbReference type="Proteomes" id="UP001301140">
    <property type="component" value="Unassembled WGS sequence"/>
</dbReference>
<dbReference type="Pfam" id="PF13551">
    <property type="entry name" value="HTH_29"/>
    <property type="match status" value="1"/>
</dbReference>
<feature type="region of interest" description="Disordered" evidence="1">
    <location>
        <begin position="275"/>
        <end position="319"/>
    </location>
</feature>
<dbReference type="PROSITE" id="PS50943">
    <property type="entry name" value="HTH_CROC1"/>
    <property type="match status" value="1"/>
</dbReference>
<dbReference type="Gene3D" id="3.30.420.10">
    <property type="entry name" value="Ribonuclease H-like superfamily/Ribonuclease H"/>
    <property type="match status" value="1"/>
</dbReference>
<dbReference type="InterPro" id="IPR036397">
    <property type="entry name" value="RNaseH_sf"/>
</dbReference>
<dbReference type="Pfam" id="PF13358">
    <property type="entry name" value="DDE_3"/>
    <property type="match status" value="1"/>
</dbReference>
<evidence type="ECO:0000259" key="2">
    <source>
        <dbReference type="PROSITE" id="PS50943"/>
    </source>
</evidence>
<dbReference type="InterPro" id="IPR036388">
    <property type="entry name" value="WH-like_DNA-bd_sf"/>
</dbReference>
<reference evidence="3 4" key="1">
    <citation type="submission" date="2023-03" db="EMBL/GenBank/DDBJ databases">
        <title>YIM 152171 draft genome.</title>
        <authorList>
            <person name="Yang Z."/>
        </authorList>
    </citation>
    <scope>NUCLEOTIDE SEQUENCE [LARGE SCALE GENOMIC DNA]</scope>
    <source>
        <strain evidence="3 4">YIM 152171</strain>
    </source>
</reference>
<proteinExistence type="predicted"/>
<dbReference type="RefSeq" id="WP_327789504.1">
    <property type="nucleotide sequence ID" value="NZ_JARGEQ010000114.1"/>
</dbReference>
<dbReference type="InterPro" id="IPR001387">
    <property type="entry name" value="Cro/C1-type_HTH"/>
</dbReference>
<dbReference type="Gene3D" id="1.10.10.10">
    <property type="entry name" value="Winged helix-like DNA-binding domain superfamily/Winged helix DNA-binding domain"/>
    <property type="match status" value="1"/>
</dbReference>
<dbReference type="InterPro" id="IPR038717">
    <property type="entry name" value="Tc1-like_DDE_dom"/>
</dbReference>
<feature type="compositionally biased region" description="Low complexity" evidence="1">
    <location>
        <begin position="286"/>
        <end position="300"/>
    </location>
</feature>
<dbReference type="InterPro" id="IPR047655">
    <property type="entry name" value="Transpos_IS630-like"/>
</dbReference>
<dbReference type="Pfam" id="PF13592">
    <property type="entry name" value="HTH_33"/>
    <property type="match status" value="1"/>
</dbReference>
<dbReference type="SUPFAM" id="SSF46689">
    <property type="entry name" value="Homeodomain-like"/>
    <property type="match status" value="1"/>
</dbReference>
<comment type="caution">
    <text evidence="3">The sequence shown here is derived from an EMBL/GenBank/DDBJ whole genome shotgun (WGS) entry which is preliminary data.</text>
</comment>
<dbReference type="EMBL" id="JARGEQ010000114">
    <property type="protein sequence ID" value="MDF1587081.1"/>
    <property type="molecule type" value="Genomic_DNA"/>
</dbReference>
<dbReference type="NCBIfam" id="NF033545">
    <property type="entry name" value="transpos_IS630"/>
    <property type="match status" value="1"/>
</dbReference>
<dbReference type="CDD" id="cd00093">
    <property type="entry name" value="HTH_XRE"/>
    <property type="match status" value="1"/>
</dbReference>
<name>A0AAP4D787_9PROT</name>
<organism evidence="3 4">
    <name type="scientific">Marinimicrococcus flavescens</name>
    <dbReference type="NCBI Taxonomy" id="3031815"/>
    <lineage>
        <taxon>Bacteria</taxon>
        <taxon>Pseudomonadati</taxon>
        <taxon>Pseudomonadota</taxon>
        <taxon>Alphaproteobacteria</taxon>
        <taxon>Geminicoccales</taxon>
        <taxon>Geminicoccaceae</taxon>
        <taxon>Marinimicrococcus</taxon>
    </lineage>
</organism>
<dbReference type="GO" id="GO:0003676">
    <property type="term" value="F:nucleic acid binding"/>
    <property type="evidence" value="ECO:0007669"/>
    <property type="project" value="InterPro"/>
</dbReference>
<feature type="domain" description="HTH cro/C1-type" evidence="2">
    <location>
        <begin position="24"/>
        <end position="55"/>
    </location>
</feature>
<gene>
    <name evidence="3" type="ORF">PZ740_11905</name>
</gene>
<keyword evidence="4" id="KW-1185">Reference proteome</keyword>
<protein>
    <submittedName>
        <fullName evidence="3">IS630 family transposase</fullName>
    </submittedName>
</protein>
<dbReference type="InterPro" id="IPR009057">
    <property type="entry name" value="Homeodomain-like_sf"/>
</dbReference>
<accession>A0AAP4D787</accession>
<evidence type="ECO:0000256" key="1">
    <source>
        <dbReference type="SAM" id="MobiDB-lite"/>
    </source>
</evidence>
<dbReference type="InterPro" id="IPR025959">
    <property type="entry name" value="Winged_HTH_dom"/>
</dbReference>
<sequence>MERQDFRSIGRAAQEALRRRALWLLEQEGLSQSEVARLIGVQRQTVNGWVRRQRELGPAGVLDGRRVSPRRGKGLLSEAQGRQVQAWIADKAPEQLKLPFALWTARAVRELIETQFGIRLGLSTVQLYLRRWGMTPQKPLLRARERSPAAIKAWLEQDYPAIAARAKREGAVICRGDETGVSNVDQTGRSWASRGQTAVVTRHARRLGGSMISAVSNRGLMRFMLYDGALNAGLFLTFLRRLVKDTKGKTVLIVDNLRVHHARTVEAWLAAHPHEIEPFHPPPTRPGTTPTSASATPRAAQDQGPAEVQHPAGDADHPAQAGADRKLLLPAARPVCRVSCRV</sequence>
<evidence type="ECO:0000313" key="3">
    <source>
        <dbReference type="EMBL" id="MDF1587081.1"/>
    </source>
</evidence>